<feature type="domain" description="Homing endonuclease LAGLIDADG" evidence="2">
    <location>
        <begin position="139"/>
        <end position="240"/>
    </location>
</feature>
<evidence type="ECO:0000313" key="3">
    <source>
        <dbReference type="EMBL" id="AYE93086.1"/>
    </source>
</evidence>
<dbReference type="EMBL" id="MH725792">
    <property type="protein sequence ID" value="AYE93087.1"/>
    <property type="molecule type" value="Genomic_DNA"/>
</dbReference>
<name>A0A386TXY8_9AGAR</name>
<dbReference type="Gene3D" id="3.10.28.10">
    <property type="entry name" value="Homing endonucleases"/>
    <property type="match status" value="2"/>
</dbReference>
<keyword evidence="4" id="KW-0378">Hydrolase</keyword>
<dbReference type="GO" id="GO:0005739">
    <property type="term" value="C:mitochondrion"/>
    <property type="evidence" value="ECO:0007669"/>
    <property type="project" value="UniProtKB-ARBA"/>
</dbReference>
<dbReference type="GO" id="GO:0004519">
    <property type="term" value="F:endonuclease activity"/>
    <property type="evidence" value="ECO:0007669"/>
    <property type="project" value="UniProtKB-KW"/>
</dbReference>
<keyword evidence="4" id="KW-0496">Mitochondrion</keyword>
<dbReference type="AlphaFoldDB" id="A0A386TXY8"/>
<dbReference type="InterPro" id="IPR051289">
    <property type="entry name" value="LAGLIDADG_Endonuclease"/>
</dbReference>
<keyword evidence="4" id="KW-0540">Nuclease</keyword>
<sequence>MCCGKTLLWLKLPNSGDTLKLMIPNYSRKVISGWTNHSGMVTSYKMNENEMGYRGSKSDLISRFVKEQRVDGSYCIKATTKKMQLRCTLMGFERNYQVKIPSKQLNRFLSTVSAIAVNDGKILPSPSHMDGGLNPYFVSGFADAESYFSTTIYKNNKLTTGYRVKSTFAIRLNQQDKLLLHQLQTFFCGIGTISRDVKANAVKYSVDNLKDLTTIIIPHFKKYPLITQKAEDFRLFEQIVELQNKGAHITIDGLQQIINIKASMNLGISDTLKSEFKVKPVKRAIIQTTSIPDPNWVSGFVSGEGNFDAGIRKSTNVIGYRVYLRFRITQHSRDIQLIELIIKYLGAGRFELDSRAPVVTLVIGKFLDLTQIIIPFFKKYPVRGVKNLDFQDWCKIANLMTLGLHLTNKGFEEIRQIESGMNRGRKV</sequence>
<dbReference type="InterPro" id="IPR027434">
    <property type="entry name" value="Homing_endonucl"/>
</dbReference>
<accession>A0A386TXY8</accession>
<feature type="domain" description="Homing endonuclease LAGLIDADG" evidence="2">
    <location>
        <begin position="298"/>
        <end position="396"/>
    </location>
</feature>
<evidence type="ECO:0000259" key="2">
    <source>
        <dbReference type="Pfam" id="PF00961"/>
    </source>
</evidence>
<dbReference type="SUPFAM" id="SSF55608">
    <property type="entry name" value="Homing endonucleases"/>
    <property type="match status" value="2"/>
</dbReference>
<dbReference type="FunFam" id="3.10.28.10:FF:000010">
    <property type="entry name" value="LAGLIDADG homing endonuclease I-LtrII"/>
    <property type="match status" value="1"/>
</dbReference>
<organism evidence="4">
    <name type="scientific">Blastosporella zonata</name>
    <dbReference type="NCBI Taxonomy" id="530045"/>
    <lineage>
        <taxon>Eukaryota</taxon>
        <taxon>Fungi</taxon>
        <taxon>Dikarya</taxon>
        <taxon>Basidiomycota</taxon>
        <taxon>Agaricomycotina</taxon>
        <taxon>Agaricomycetes</taxon>
        <taxon>Agaricomycetidae</taxon>
        <taxon>Agaricales</taxon>
        <taxon>Tricholomatineae</taxon>
        <taxon>Lyophyllaceae</taxon>
        <taxon>Blastosporella</taxon>
    </lineage>
</organism>
<dbReference type="EMBL" id="MH725792">
    <property type="protein sequence ID" value="AYE93086.1"/>
    <property type="molecule type" value="Genomic_DNA"/>
</dbReference>
<keyword evidence="4" id="KW-0255">Endonuclease</keyword>
<evidence type="ECO:0000313" key="4">
    <source>
        <dbReference type="EMBL" id="AYE93087.1"/>
    </source>
</evidence>
<proteinExistence type="predicted"/>
<comment type="function">
    <text evidence="1">Mitochondrial DNA endonuclease involved in intron homing.</text>
</comment>
<geneLocation type="mitochondrion" evidence="4"/>
<reference evidence="4" key="1">
    <citation type="submission" date="2018-08" db="EMBL/GenBank/DDBJ databases">
        <title>Comparative mitochondrial genomics of the basidiomycete Termitomyces.</title>
        <authorList>
            <person name="Nieuwenhuis M."/>
        </authorList>
    </citation>
    <scope>NUCLEOTIDE SEQUENCE</scope>
    <source>
        <strain evidence="4">Bzo6</strain>
    </source>
</reference>
<protein>
    <submittedName>
        <fullName evidence="4">LAGLIDADG homing endonuclease</fullName>
    </submittedName>
</protein>
<dbReference type="Pfam" id="PF00961">
    <property type="entry name" value="LAGLIDADG_1"/>
    <property type="match status" value="2"/>
</dbReference>
<dbReference type="OrthoDB" id="1872379at2759"/>
<dbReference type="PANTHER" id="PTHR36181">
    <property type="entry name" value="INTRON-ENCODED ENDONUCLEASE AI3-RELATED"/>
    <property type="match status" value="1"/>
</dbReference>
<dbReference type="PANTHER" id="PTHR36181:SF4">
    <property type="entry name" value="LAGLIDADG ENDONUCLEASE"/>
    <property type="match status" value="1"/>
</dbReference>
<dbReference type="InterPro" id="IPR004860">
    <property type="entry name" value="LAGLIDADG_dom"/>
</dbReference>
<gene>
    <name evidence="3" type="ORF">C0991_000023</name>
    <name evidence="4" type="ORF">C0991_000024</name>
</gene>
<evidence type="ECO:0000256" key="1">
    <source>
        <dbReference type="ARBA" id="ARBA00002670"/>
    </source>
</evidence>